<dbReference type="InterPro" id="IPR009316">
    <property type="entry name" value="COG2"/>
</dbReference>
<evidence type="ECO:0000313" key="2">
    <source>
        <dbReference type="EMBL" id="MED6188477.1"/>
    </source>
</evidence>
<reference evidence="2 3" key="1">
    <citation type="journal article" date="2023" name="Plants (Basel)">
        <title>Bridging the Gap: Combining Genomics and Transcriptomics Approaches to Understand Stylosanthes scabra, an Orphan Legume from the Brazilian Caatinga.</title>
        <authorList>
            <person name="Ferreira-Neto J.R.C."/>
            <person name="da Silva M.D."/>
            <person name="Binneck E."/>
            <person name="de Melo N.F."/>
            <person name="da Silva R.H."/>
            <person name="de Melo A.L.T.M."/>
            <person name="Pandolfi V."/>
            <person name="Bustamante F.O."/>
            <person name="Brasileiro-Vidal A.C."/>
            <person name="Benko-Iseppon A.M."/>
        </authorList>
    </citation>
    <scope>NUCLEOTIDE SEQUENCE [LARGE SCALE GENOMIC DNA]</scope>
    <source>
        <tissue evidence="2">Leaves</tissue>
    </source>
</reference>
<proteinExistence type="predicted"/>
<feature type="compositionally biased region" description="Polar residues" evidence="1">
    <location>
        <begin position="23"/>
        <end position="37"/>
    </location>
</feature>
<dbReference type="Proteomes" id="UP001341840">
    <property type="component" value="Unassembled WGS sequence"/>
</dbReference>
<dbReference type="PANTHER" id="PTHR12961:SF0">
    <property type="entry name" value="CONSERVED OLIGOMERIC GOLGI COMPLEX SUBUNIT 2"/>
    <property type="match status" value="1"/>
</dbReference>
<evidence type="ECO:0000313" key="3">
    <source>
        <dbReference type="Proteomes" id="UP001341840"/>
    </source>
</evidence>
<keyword evidence="3" id="KW-1185">Reference proteome</keyword>
<comment type="caution">
    <text evidence="2">The sequence shown here is derived from an EMBL/GenBank/DDBJ whole genome shotgun (WGS) entry which is preliminary data.</text>
</comment>
<protein>
    <submittedName>
        <fullName evidence="2">Uncharacterized protein</fullName>
    </submittedName>
</protein>
<sequence>MQERMMIVETLLKNDLTLLPKNSEPQSNSFSQTTHTKSPVPPRSATDLFPDPLDSHPLRFKLASFLPLTSTLSHTSLSCEPSSPSIDLINPDYDFVSFSTKLVDVDSAVVRMRSPLVELHEKIEQFRGSFEFSLFAIKNGLNFEVERGGYERDSE</sequence>
<dbReference type="PANTHER" id="PTHR12961">
    <property type="entry name" value="CONSERVED OLIGOMERIC GOLGI COMPLEX COMPONENT 2"/>
    <property type="match status" value="1"/>
</dbReference>
<gene>
    <name evidence="2" type="ORF">PIB30_086347</name>
</gene>
<feature type="region of interest" description="Disordered" evidence="1">
    <location>
        <begin position="18"/>
        <end position="48"/>
    </location>
</feature>
<organism evidence="2 3">
    <name type="scientific">Stylosanthes scabra</name>
    <dbReference type="NCBI Taxonomy" id="79078"/>
    <lineage>
        <taxon>Eukaryota</taxon>
        <taxon>Viridiplantae</taxon>
        <taxon>Streptophyta</taxon>
        <taxon>Embryophyta</taxon>
        <taxon>Tracheophyta</taxon>
        <taxon>Spermatophyta</taxon>
        <taxon>Magnoliopsida</taxon>
        <taxon>eudicotyledons</taxon>
        <taxon>Gunneridae</taxon>
        <taxon>Pentapetalae</taxon>
        <taxon>rosids</taxon>
        <taxon>fabids</taxon>
        <taxon>Fabales</taxon>
        <taxon>Fabaceae</taxon>
        <taxon>Papilionoideae</taxon>
        <taxon>50 kb inversion clade</taxon>
        <taxon>dalbergioids sensu lato</taxon>
        <taxon>Dalbergieae</taxon>
        <taxon>Pterocarpus clade</taxon>
        <taxon>Stylosanthes</taxon>
    </lineage>
</organism>
<name>A0ABU6WRF3_9FABA</name>
<dbReference type="EMBL" id="JASCZI010182719">
    <property type="protein sequence ID" value="MED6188477.1"/>
    <property type="molecule type" value="Genomic_DNA"/>
</dbReference>
<accession>A0ABU6WRF3</accession>
<evidence type="ECO:0000256" key="1">
    <source>
        <dbReference type="SAM" id="MobiDB-lite"/>
    </source>
</evidence>